<accession>A0ABV5W2K1</accession>
<dbReference type="InterPro" id="IPR006175">
    <property type="entry name" value="YjgF/YER057c/UK114"/>
</dbReference>
<evidence type="ECO:0000313" key="2">
    <source>
        <dbReference type="EMBL" id="MFB9754642.1"/>
    </source>
</evidence>
<keyword evidence="3" id="KW-1185">Reference proteome</keyword>
<dbReference type="NCBIfam" id="TIGR00004">
    <property type="entry name" value="Rid family detoxifying hydrolase"/>
    <property type="match status" value="1"/>
</dbReference>
<evidence type="ECO:0000313" key="3">
    <source>
        <dbReference type="Proteomes" id="UP001589619"/>
    </source>
</evidence>
<name>A0ABV5W2K1_9BACL</name>
<dbReference type="InterPro" id="IPR006056">
    <property type="entry name" value="RidA"/>
</dbReference>
<dbReference type="Gene3D" id="3.30.1330.40">
    <property type="entry name" value="RutC-like"/>
    <property type="match status" value="1"/>
</dbReference>
<comment type="caution">
    <text evidence="2">The sequence shown here is derived from an EMBL/GenBank/DDBJ whole genome shotgun (WGS) entry which is preliminary data.</text>
</comment>
<dbReference type="GO" id="GO:0016787">
    <property type="term" value="F:hydrolase activity"/>
    <property type="evidence" value="ECO:0007669"/>
    <property type="project" value="UniProtKB-KW"/>
</dbReference>
<evidence type="ECO:0000256" key="1">
    <source>
        <dbReference type="ARBA" id="ARBA00010552"/>
    </source>
</evidence>
<dbReference type="SUPFAM" id="SSF55298">
    <property type="entry name" value="YjgF-like"/>
    <property type="match status" value="1"/>
</dbReference>
<organism evidence="2 3">
    <name type="scientific">Paenibacillus hodogayensis</name>
    <dbReference type="NCBI Taxonomy" id="279208"/>
    <lineage>
        <taxon>Bacteria</taxon>
        <taxon>Bacillati</taxon>
        <taxon>Bacillota</taxon>
        <taxon>Bacilli</taxon>
        <taxon>Bacillales</taxon>
        <taxon>Paenibacillaceae</taxon>
        <taxon>Paenibacillus</taxon>
    </lineage>
</organism>
<dbReference type="InterPro" id="IPR035959">
    <property type="entry name" value="RutC-like_sf"/>
</dbReference>
<dbReference type="CDD" id="cd00448">
    <property type="entry name" value="YjgF_YER057c_UK114_family"/>
    <property type="match status" value="1"/>
</dbReference>
<comment type="similarity">
    <text evidence="1">Belongs to the RutC family.</text>
</comment>
<dbReference type="PANTHER" id="PTHR11803">
    <property type="entry name" value="2-IMINOBUTANOATE/2-IMINOPROPANOATE DEAMINASE RIDA"/>
    <property type="match status" value="1"/>
</dbReference>
<gene>
    <name evidence="2" type="ORF">ACFFNY_23990</name>
</gene>
<dbReference type="Pfam" id="PF01042">
    <property type="entry name" value="Ribonuc_L-PSP"/>
    <property type="match status" value="1"/>
</dbReference>
<dbReference type="PANTHER" id="PTHR11803:SF58">
    <property type="entry name" value="PROTEIN HMF1-RELATED"/>
    <property type="match status" value="1"/>
</dbReference>
<dbReference type="Proteomes" id="UP001589619">
    <property type="component" value="Unassembled WGS sequence"/>
</dbReference>
<sequence>MRHAIRTSEASTGDGPYSQAILSGGFVFVSGQGSLDAEGRSVEGTIEEQSERTLDNIERILRAAGCTLDDVVKVQVILADIDDFERFNNVYRTRFTEPMPARTCFEGRLGGLLVEIDAIAKTRK</sequence>
<dbReference type="EC" id="3.5.-.-" evidence="2"/>
<keyword evidence="2" id="KW-0378">Hydrolase</keyword>
<dbReference type="EMBL" id="JBHMAG010000016">
    <property type="protein sequence ID" value="MFB9754642.1"/>
    <property type="molecule type" value="Genomic_DNA"/>
</dbReference>
<protein>
    <submittedName>
        <fullName evidence="2">RidA family protein</fullName>
        <ecNumber evidence="2">3.5.-.-</ecNumber>
    </submittedName>
</protein>
<proteinExistence type="inferred from homology"/>
<dbReference type="RefSeq" id="WP_344909306.1">
    <property type="nucleotide sequence ID" value="NZ_BAAAYO010000008.1"/>
</dbReference>
<reference evidence="2 3" key="1">
    <citation type="submission" date="2024-09" db="EMBL/GenBank/DDBJ databases">
        <authorList>
            <person name="Sun Q."/>
            <person name="Mori K."/>
        </authorList>
    </citation>
    <scope>NUCLEOTIDE SEQUENCE [LARGE SCALE GENOMIC DNA]</scope>
    <source>
        <strain evidence="2 3">JCM 12520</strain>
    </source>
</reference>